<name>A0A3G1A8Q6_9CREN</name>
<dbReference type="InterPro" id="IPR004821">
    <property type="entry name" value="Cyt_trans-like"/>
</dbReference>
<comment type="subcellular location">
    <subcellularLocation>
        <location evidence="4">Cytoplasm</location>
    </subcellularLocation>
</comment>
<sequence>MSCRRALFLGRFQPFHNGHLEALKWILEREPEVVLAIGSAQYSHSFRNPFTVGERLEMIQAVLRAENLADRVMVSVVPDTDNEHSLWVRLVVSWSPCFDKVYTNDPLSQLLFREEGFQVEGIPFHEREVLEGTRIRKLMAEGGDWEKYVHPRVAEIIKRIRGDARIAELYRLSPA</sequence>
<organism evidence="6 7">
    <name type="scientific">Thermofilum adornatum 1505</name>
    <dbReference type="NCBI Taxonomy" id="697581"/>
    <lineage>
        <taxon>Archaea</taxon>
        <taxon>Thermoproteota</taxon>
        <taxon>Thermoprotei</taxon>
        <taxon>Thermofilales</taxon>
        <taxon>Thermofilaceae</taxon>
        <taxon>Thermofilum</taxon>
    </lineage>
</organism>
<dbReference type="PANTHER" id="PTHR21342">
    <property type="entry name" value="PHOSPHOPANTETHEINE ADENYLYLTRANSFERASE"/>
    <property type="match status" value="1"/>
</dbReference>
<evidence type="ECO:0000259" key="5">
    <source>
        <dbReference type="Pfam" id="PF01467"/>
    </source>
</evidence>
<proteinExistence type="inferred from homology"/>
<dbReference type="KEGG" id="tcb:TCARB_1713"/>
<dbReference type="Pfam" id="PF01467">
    <property type="entry name" value="CTP_transf_like"/>
    <property type="match status" value="1"/>
</dbReference>
<dbReference type="EC" id="2.7.7.1" evidence="4"/>
<feature type="domain" description="Cytidyltransferase-like" evidence="5">
    <location>
        <begin position="7"/>
        <end position="136"/>
    </location>
</feature>
<keyword evidence="4" id="KW-0963">Cytoplasm</keyword>
<evidence type="ECO:0000313" key="6">
    <source>
        <dbReference type="EMBL" id="AJB42753.1"/>
    </source>
</evidence>
<dbReference type="NCBIfam" id="NF002243">
    <property type="entry name" value="PRK01153.1"/>
    <property type="match status" value="1"/>
</dbReference>
<keyword evidence="4" id="KW-0067">ATP-binding</keyword>
<accession>A0A3G1A8Q6</accession>
<dbReference type="RefSeq" id="WP_020962325.1">
    <property type="nucleotide sequence ID" value="NZ_CP007493.1"/>
</dbReference>
<keyword evidence="4" id="KW-0520">NAD</keyword>
<dbReference type="HAMAP" id="MF_00243">
    <property type="entry name" value="NMN_adenylyltr"/>
    <property type="match status" value="1"/>
</dbReference>
<dbReference type="Proteomes" id="UP000266720">
    <property type="component" value="Chromosome"/>
</dbReference>
<reference evidence="7" key="1">
    <citation type="book" date="2010" name="EXTREMOPHILES" publisher="0:0-0">
        <title>Complete genome sequences of ten hyperthermophilic archaea reveal their metabolic capabilities and possible ecological roles.</title>
        <editorList>
            <person name="?"/>
        </editorList>
        <authorList>
            <person name="Ravin N.V."/>
            <person name="Mardanov A.V."/>
            <person name="Bonch-Osmolovskaya E.A."/>
            <person name="Skryabin K.G."/>
        </authorList>
    </citation>
    <scope>NUCLEOTIDE SEQUENCE [LARGE SCALE GENOMIC DNA]</scope>
    <source>
        <strain evidence="7">1505</strain>
    </source>
</reference>
<dbReference type="GO" id="GO:0005524">
    <property type="term" value="F:ATP binding"/>
    <property type="evidence" value="ECO:0007669"/>
    <property type="project" value="UniProtKB-KW"/>
</dbReference>
<gene>
    <name evidence="6" type="ORF">TCARB_1713</name>
</gene>
<dbReference type="Gene3D" id="3.40.50.620">
    <property type="entry name" value="HUPs"/>
    <property type="match status" value="1"/>
</dbReference>
<dbReference type="InterPro" id="IPR014729">
    <property type="entry name" value="Rossmann-like_a/b/a_fold"/>
</dbReference>
<dbReference type="PANTHER" id="PTHR21342:SF0">
    <property type="entry name" value="BIFUNCTIONAL NMN ADENYLYLTRANSFERASE_NUDIX HYDROLASE"/>
    <property type="match status" value="1"/>
</dbReference>
<protein>
    <recommendedName>
        <fullName evidence="4">Nicotinamide-nucleotide adenylyltransferase</fullName>
        <ecNumber evidence="4">2.7.7.1</ecNumber>
    </recommendedName>
    <alternativeName>
        <fullName evidence="4">NAD(+) diphosphorylase</fullName>
    </alternativeName>
    <alternativeName>
        <fullName evidence="4">NAD(+) pyrophosphorylase</fullName>
    </alternativeName>
    <alternativeName>
        <fullName evidence="4">NMN adenylyltransferase</fullName>
    </alternativeName>
</protein>
<evidence type="ECO:0000256" key="3">
    <source>
        <dbReference type="ARBA" id="ARBA00022695"/>
    </source>
</evidence>
<dbReference type="GeneID" id="25407118"/>
<dbReference type="UniPathway" id="UPA00253">
    <property type="reaction ID" value="UER00600"/>
</dbReference>
<dbReference type="GeneID" id="16573293"/>
<dbReference type="InterPro" id="IPR006418">
    <property type="entry name" value="NMN_Atrans_arc"/>
</dbReference>
<evidence type="ECO:0000256" key="2">
    <source>
        <dbReference type="ARBA" id="ARBA00022679"/>
    </source>
</evidence>
<dbReference type="AlphaFoldDB" id="A0A3G1A8Q6"/>
<evidence type="ECO:0000256" key="4">
    <source>
        <dbReference type="HAMAP-Rule" id="MF_00243"/>
    </source>
</evidence>
<comment type="catalytic activity">
    <reaction evidence="4">
        <text>beta-nicotinamide D-ribonucleotide + ATP + H(+) = diphosphate + NAD(+)</text>
        <dbReference type="Rhea" id="RHEA:21360"/>
        <dbReference type="ChEBI" id="CHEBI:14649"/>
        <dbReference type="ChEBI" id="CHEBI:15378"/>
        <dbReference type="ChEBI" id="CHEBI:30616"/>
        <dbReference type="ChEBI" id="CHEBI:33019"/>
        <dbReference type="ChEBI" id="CHEBI:57540"/>
        <dbReference type="EC" id="2.7.7.1"/>
    </reaction>
</comment>
<evidence type="ECO:0000313" key="7">
    <source>
        <dbReference type="Proteomes" id="UP000266720"/>
    </source>
</evidence>
<dbReference type="EMBL" id="CP007493">
    <property type="protein sequence ID" value="AJB42753.1"/>
    <property type="molecule type" value="Genomic_DNA"/>
</dbReference>
<dbReference type="GO" id="GO:0009435">
    <property type="term" value="P:NAD+ biosynthetic process"/>
    <property type="evidence" value="ECO:0007669"/>
    <property type="project" value="UniProtKB-UniRule"/>
</dbReference>
<comment type="similarity">
    <text evidence="1 4">Belongs to the archaeal NMN adenylyltransferase family.</text>
</comment>
<comment type="pathway">
    <text evidence="4">Cofactor biosynthesis; NAD(+) biosynthesis; NAD(+) from nicotinamide D-ribonucleotide: step 1/1.</text>
</comment>
<dbReference type="STRING" id="697581.TCARB_1713"/>
<dbReference type="GO" id="GO:0000309">
    <property type="term" value="F:nicotinamide-nucleotide adenylyltransferase activity"/>
    <property type="evidence" value="ECO:0007669"/>
    <property type="project" value="UniProtKB-UniRule"/>
</dbReference>
<keyword evidence="4" id="KW-0662">Pyridine nucleotide biosynthesis</keyword>
<keyword evidence="3 4" id="KW-0548">Nucleotidyltransferase</keyword>
<dbReference type="SUPFAM" id="SSF52374">
    <property type="entry name" value="Nucleotidylyl transferase"/>
    <property type="match status" value="1"/>
</dbReference>
<keyword evidence="2 4" id="KW-0808">Transferase</keyword>
<evidence type="ECO:0000256" key="1">
    <source>
        <dbReference type="ARBA" id="ARBA00010124"/>
    </source>
</evidence>
<dbReference type="GO" id="GO:0005737">
    <property type="term" value="C:cytoplasm"/>
    <property type="evidence" value="ECO:0007669"/>
    <property type="project" value="UniProtKB-SubCell"/>
</dbReference>
<dbReference type="NCBIfam" id="TIGR00125">
    <property type="entry name" value="cyt_tran_rel"/>
    <property type="match status" value="1"/>
</dbReference>
<keyword evidence="4" id="KW-0547">Nucleotide-binding</keyword>